<dbReference type="PANTHER" id="PTHR24221:SF654">
    <property type="entry name" value="ATP-BINDING CASSETTE SUB-FAMILY B MEMBER 6"/>
    <property type="match status" value="1"/>
</dbReference>
<dbReference type="SUPFAM" id="SSF52540">
    <property type="entry name" value="P-loop containing nucleoside triphosphate hydrolases"/>
    <property type="match status" value="1"/>
</dbReference>
<dbReference type="InterPro" id="IPR036640">
    <property type="entry name" value="ABC1_TM_sf"/>
</dbReference>
<dbReference type="AlphaFoldDB" id="A0A4R6SAS4"/>
<dbReference type="GO" id="GO:0005524">
    <property type="term" value="F:ATP binding"/>
    <property type="evidence" value="ECO:0007669"/>
    <property type="project" value="UniProtKB-KW"/>
</dbReference>
<feature type="transmembrane region" description="Helical" evidence="7">
    <location>
        <begin position="139"/>
        <end position="156"/>
    </location>
</feature>
<dbReference type="GO" id="GO:0005886">
    <property type="term" value="C:plasma membrane"/>
    <property type="evidence" value="ECO:0007669"/>
    <property type="project" value="UniProtKB-SubCell"/>
</dbReference>
<evidence type="ECO:0000259" key="9">
    <source>
        <dbReference type="PROSITE" id="PS50929"/>
    </source>
</evidence>
<proteinExistence type="predicted"/>
<sequence>MIGVRRLYWTALAGRWRAVLVLAACSLLEGVPAFLSGRLVQLAVDEGFAAGAPGVGLTWLGVFAAVAVAGAMGSRLVWRHVGALVEPMRDALVARVVRGILEAPTPPRNQPDASGVARLTQHVEVVRDATAGLLVQTRGLLVTTAGALLGVVTIAGPLGWLVTLPVVVTIGLFACLLPSIAARQRAVALADEGTAERAGTIFDGMRDVVACGGEQAAAASVSGAIEAQARAAVAMARASALRSLVIAIGGFVPLVLVLAAAPGMVAAGELSAGAALGSLVYLTATLQPALQGLASAATTVILRLLVALRRLAEVADLPPRRPGHAVPVGDQVVARGVTFRWGAGAEPIVHDLDLTLAPGEHLAVVGPSGIGKSTVAGLLTGMLAPDGGVVILGGMPVREVNAERRHRMMALVPQEAYLFTGTVRENLALFAPDADDARLWTAVEAVGAADLIARLGGLDAELGHGATELSAGERQLLALARIYAHPAPIVILDEATSHLDPATELRAERAFAARSGTLVVIAHRPASALRAHRILVMDGADTTVGTHDELLTRSPRYAELFAA</sequence>
<protein>
    <submittedName>
        <fullName evidence="10">ATP-binding cassette subfamily C protein</fullName>
    </submittedName>
</protein>
<comment type="subcellular location">
    <subcellularLocation>
        <location evidence="1">Cell membrane</location>
        <topology evidence="1">Multi-pass membrane protein</topology>
    </subcellularLocation>
</comment>
<name>A0A4R6SAS4_LABRH</name>
<dbReference type="InterPro" id="IPR039421">
    <property type="entry name" value="Type_1_exporter"/>
</dbReference>
<dbReference type="GO" id="GO:0034040">
    <property type="term" value="F:ATPase-coupled lipid transmembrane transporter activity"/>
    <property type="evidence" value="ECO:0007669"/>
    <property type="project" value="TreeGrafter"/>
</dbReference>
<feature type="transmembrane region" description="Helical" evidence="7">
    <location>
        <begin position="57"/>
        <end position="78"/>
    </location>
</feature>
<dbReference type="PROSITE" id="PS50929">
    <property type="entry name" value="ABC_TM1F"/>
    <property type="match status" value="1"/>
</dbReference>
<dbReference type="GO" id="GO:0140359">
    <property type="term" value="F:ABC-type transporter activity"/>
    <property type="evidence" value="ECO:0007669"/>
    <property type="project" value="InterPro"/>
</dbReference>
<keyword evidence="4 10" id="KW-0067">ATP-binding</keyword>
<evidence type="ECO:0000256" key="6">
    <source>
        <dbReference type="ARBA" id="ARBA00023136"/>
    </source>
</evidence>
<keyword evidence="3" id="KW-0547">Nucleotide-binding</keyword>
<dbReference type="InterPro" id="IPR027417">
    <property type="entry name" value="P-loop_NTPase"/>
</dbReference>
<dbReference type="InterPro" id="IPR003439">
    <property type="entry name" value="ABC_transporter-like_ATP-bd"/>
</dbReference>
<evidence type="ECO:0000313" key="10">
    <source>
        <dbReference type="EMBL" id="TDP96654.1"/>
    </source>
</evidence>
<evidence type="ECO:0000256" key="2">
    <source>
        <dbReference type="ARBA" id="ARBA00022692"/>
    </source>
</evidence>
<dbReference type="InterPro" id="IPR017871">
    <property type="entry name" value="ABC_transporter-like_CS"/>
</dbReference>
<organism evidence="10 11">
    <name type="scientific">Labedaea rhizosphaerae</name>
    <dbReference type="NCBI Taxonomy" id="598644"/>
    <lineage>
        <taxon>Bacteria</taxon>
        <taxon>Bacillati</taxon>
        <taxon>Actinomycetota</taxon>
        <taxon>Actinomycetes</taxon>
        <taxon>Pseudonocardiales</taxon>
        <taxon>Pseudonocardiaceae</taxon>
        <taxon>Labedaea</taxon>
    </lineage>
</organism>
<feature type="domain" description="ABC transmembrane type-1" evidence="9">
    <location>
        <begin position="20"/>
        <end position="291"/>
    </location>
</feature>
<evidence type="ECO:0000256" key="7">
    <source>
        <dbReference type="SAM" id="Phobius"/>
    </source>
</evidence>
<evidence type="ECO:0000256" key="4">
    <source>
        <dbReference type="ARBA" id="ARBA00022840"/>
    </source>
</evidence>
<evidence type="ECO:0000256" key="1">
    <source>
        <dbReference type="ARBA" id="ARBA00004651"/>
    </source>
</evidence>
<dbReference type="Pfam" id="PF00664">
    <property type="entry name" value="ABC_membrane"/>
    <property type="match status" value="1"/>
</dbReference>
<dbReference type="EMBL" id="SNXZ01000004">
    <property type="protein sequence ID" value="TDP96654.1"/>
    <property type="molecule type" value="Genomic_DNA"/>
</dbReference>
<dbReference type="Proteomes" id="UP000295444">
    <property type="component" value="Unassembled WGS sequence"/>
</dbReference>
<dbReference type="GO" id="GO:0016887">
    <property type="term" value="F:ATP hydrolysis activity"/>
    <property type="evidence" value="ECO:0007669"/>
    <property type="project" value="InterPro"/>
</dbReference>
<reference evidence="10 11" key="1">
    <citation type="submission" date="2019-03" db="EMBL/GenBank/DDBJ databases">
        <title>Genomic Encyclopedia of Type Strains, Phase IV (KMG-IV): sequencing the most valuable type-strain genomes for metagenomic binning, comparative biology and taxonomic classification.</title>
        <authorList>
            <person name="Goeker M."/>
        </authorList>
    </citation>
    <scope>NUCLEOTIDE SEQUENCE [LARGE SCALE GENOMIC DNA]</scope>
    <source>
        <strain evidence="10 11">DSM 45361</strain>
    </source>
</reference>
<keyword evidence="5 7" id="KW-1133">Transmembrane helix</keyword>
<evidence type="ECO:0000313" key="11">
    <source>
        <dbReference type="Proteomes" id="UP000295444"/>
    </source>
</evidence>
<dbReference type="PROSITE" id="PS00211">
    <property type="entry name" value="ABC_TRANSPORTER_1"/>
    <property type="match status" value="1"/>
</dbReference>
<evidence type="ECO:0000256" key="5">
    <source>
        <dbReference type="ARBA" id="ARBA00022989"/>
    </source>
</evidence>
<dbReference type="Gene3D" id="3.40.50.300">
    <property type="entry name" value="P-loop containing nucleotide triphosphate hydrolases"/>
    <property type="match status" value="1"/>
</dbReference>
<dbReference type="PROSITE" id="PS50893">
    <property type="entry name" value="ABC_TRANSPORTER_2"/>
    <property type="match status" value="1"/>
</dbReference>
<keyword evidence="11" id="KW-1185">Reference proteome</keyword>
<feature type="transmembrane region" description="Helical" evidence="7">
    <location>
        <begin position="162"/>
        <end position="182"/>
    </location>
</feature>
<dbReference type="InterPro" id="IPR003593">
    <property type="entry name" value="AAA+_ATPase"/>
</dbReference>
<dbReference type="SMART" id="SM00382">
    <property type="entry name" value="AAA"/>
    <property type="match status" value="1"/>
</dbReference>
<feature type="domain" description="ABC transporter" evidence="8">
    <location>
        <begin position="332"/>
        <end position="563"/>
    </location>
</feature>
<dbReference type="Gene3D" id="1.20.1560.10">
    <property type="entry name" value="ABC transporter type 1, transmembrane domain"/>
    <property type="match status" value="1"/>
</dbReference>
<feature type="transmembrane region" description="Helical" evidence="7">
    <location>
        <begin position="244"/>
        <end position="267"/>
    </location>
</feature>
<dbReference type="PANTHER" id="PTHR24221">
    <property type="entry name" value="ATP-BINDING CASSETTE SUB-FAMILY B"/>
    <property type="match status" value="1"/>
</dbReference>
<comment type="caution">
    <text evidence="10">The sequence shown here is derived from an EMBL/GenBank/DDBJ whole genome shotgun (WGS) entry which is preliminary data.</text>
</comment>
<evidence type="ECO:0000256" key="3">
    <source>
        <dbReference type="ARBA" id="ARBA00022741"/>
    </source>
</evidence>
<accession>A0A4R6SAS4</accession>
<dbReference type="SUPFAM" id="SSF90123">
    <property type="entry name" value="ABC transporter transmembrane region"/>
    <property type="match status" value="1"/>
</dbReference>
<keyword evidence="6 7" id="KW-0472">Membrane</keyword>
<evidence type="ECO:0000259" key="8">
    <source>
        <dbReference type="PROSITE" id="PS50893"/>
    </source>
</evidence>
<gene>
    <name evidence="10" type="ORF">EV186_104642</name>
</gene>
<keyword evidence="2 7" id="KW-0812">Transmembrane</keyword>
<dbReference type="InterPro" id="IPR011527">
    <property type="entry name" value="ABC1_TM_dom"/>
</dbReference>
<dbReference type="Pfam" id="PF00005">
    <property type="entry name" value="ABC_tran"/>
    <property type="match status" value="1"/>
</dbReference>